<evidence type="ECO:0000313" key="2">
    <source>
        <dbReference type="Proteomes" id="UP000008148"/>
    </source>
</evidence>
<evidence type="ECO:0000313" key="1">
    <source>
        <dbReference type="EMBL" id="ABV13406.1"/>
    </source>
</evidence>
<name>A8AIU3_CITK8</name>
<reference evidence="1 2" key="1">
    <citation type="submission" date="2007-08" db="EMBL/GenBank/DDBJ databases">
        <authorList>
            <consortium name="The Citrobacter koseri Genome Sequencing Project"/>
            <person name="McClelland M."/>
            <person name="Sanderson E.K."/>
            <person name="Porwollik S."/>
            <person name="Spieth J."/>
            <person name="Clifton W.S."/>
            <person name="Latreille P."/>
            <person name="Courtney L."/>
            <person name="Wang C."/>
            <person name="Pepin K."/>
            <person name="Bhonagiri V."/>
            <person name="Nash W."/>
            <person name="Johnson M."/>
            <person name="Thiruvilangam P."/>
            <person name="Wilson R."/>
        </authorList>
    </citation>
    <scope>NUCLEOTIDE SEQUENCE [LARGE SCALE GENOMIC DNA]</scope>
    <source>
        <strain evidence="2">ATCC BAA-895 / CDC 4225-83 / SGSC4696</strain>
    </source>
</reference>
<dbReference type="AlphaFoldDB" id="A8AIU3"/>
<gene>
    <name evidence="1" type="ordered locus">CKO_02284</name>
</gene>
<dbReference type="STRING" id="290338.CKO_02284"/>
<sequence>MPGALRLPGLQTIVRPDKALAAIRQHARGAALAGPTNHRRPDKASAAIRHLCSAHLATRIAH</sequence>
<dbReference type="KEGG" id="cko:CKO_02284"/>
<keyword evidence="2" id="KW-1185">Reference proteome</keyword>
<proteinExistence type="predicted"/>
<protein>
    <submittedName>
        <fullName evidence="1">Uncharacterized protein</fullName>
    </submittedName>
</protein>
<dbReference type="Proteomes" id="UP000008148">
    <property type="component" value="Chromosome"/>
</dbReference>
<dbReference type="EMBL" id="CP000822">
    <property type="protein sequence ID" value="ABV13406.1"/>
    <property type="molecule type" value="Genomic_DNA"/>
</dbReference>
<accession>A8AIU3</accession>
<dbReference type="HOGENOM" id="CLU_2895880_0_0_6"/>
<organism evidence="1 2">
    <name type="scientific">Citrobacter koseri (strain ATCC BAA-895 / CDC 4225-83 / SGSC4696)</name>
    <dbReference type="NCBI Taxonomy" id="290338"/>
    <lineage>
        <taxon>Bacteria</taxon>
        <taxon>Pseudomonadati</taxon>
        <taxon>Pseudomonadota</taxon>
        <taxon>Gammaproteobacteria</taxon>
        <taxon>Enterobacterales</taxon>
        <taxon>Enterobacteriaceae</taxon>
        <taxon>Citrobacter</taxon>
    </lineage>
</organism>